<dbReference type="RefSeq" id="WP_005985994.1">
    <property type="nucleotide sequence ID" value="NZ_JH470338.1"/>
</dbReference>
<keyword evidence="3" id="KW-0732">Signal</keyword>
<gene>
    <name evidence="4" type="ORF">HMPREF0045_00920</name>
</gene>
<dbReference type="Proteomes" id="UP000003822">
    <property type="component" value="Unassembled WGS sequence"/>
</dbReference>
<feature type="compositionally biased region" description="Polar residues" evidence="1">
    <location>
        <begin position="191"/>
        <end position="210"/>
    </location>
</feature>
<organism evidence="4 5">
    <name type="scientific">Actinomyces graevenitzii C83</name>
    <dbReference type="NCBI Taxonomy" id="435830"/>
    <lineage>
        <taxon>Bacteria</taxon>
        <taxon>Bacillati</taxon>
        <taxon>Actinomycetota</taxon>
        <taxon>Actinomycetes</taxon>
        <taxon>Actinomycetales</taxon>
        <taxon>Actinomycetaceae</taxon>
        <taxon>Actinomyces</taxon>
    </lineage>
</organism>
<dbReference type="PATRIC" id="fig|435830.3.peg.892"/>
<dbReference type="HOGENOM" id="CLU_066803_0_0_11"/>
<accession>G9PF96</accession>
<feature type="transmembrane region" description="Helical" evidence="2">
    <location>
        <begin position="269"/>
        <end position="288"/>
    </location>
</feature>
<keyword evidence="2" id="KW-1133">Transmembrane helix</keyword>
<evidence type="ECO:0000313" key="4">
    <source>
        <dbReference type="EMBL" id="EHM88707.1"/>
    </source>
</evidence>
<keyword evidence="2" id="KW-0472">Membrane</keyword>
<name>G9PF96_9ACTO</name>
<dbReference type="STRING" id="435830.HMPREF0045_00920"/>
<keyword evidence="5" id="KW-1185">Reference proteome</keyword>
<comment type="caution">
    <text evidence="4">The sequence shown here is derived from an EMBL/GenBank/DDBJ whole genome shotgun (WGS) entry which is preliminary data.</text>
</comment>
<evidence type="ECO:0000256" key="1">
    <source>
        <dbReference type="SAM" id="MobiDB-lite"/>
    </source>
</evidence>
<feature type="chain" id="PRO_5038870957" evidence="3">
    <location>
        <begin position="27"/>
        <end position="358"/>
    </location>
</feature>
<sequence length="358" mass="38897">MKRALTILLTFITLAAGALFAPAATADEGFKTELWFTLNSDGSIKELINVSSNDNTINADNCKGTETDIVRFARIGKENRCIFIKYYKKGESAPNWSVSREGNSINFRFFNEFYYSLDRIVNTLNINQSDLNVRFTIVQLPTDATITSQSLSPSKEVGKYSYYIWYDTTATSADIELTGSFSYSPYDPTGRPTTSTPSQTNKPSHTPTPFSTASSQTSRGTTSSAATTSPTADRPTTGRPTIKSAPGTNKSAATSISNSGDFNGVLNEFLIVAAIVSIVIIVGTFLLARISKNSTSAYTPLSAATLYDDRSSSSTQPQTYQTNSNQPRSFTDNQTSTQPNPSKAQARANQPPWQGQPD</sequence>
<dbReference type="AlphaFoldDB" id="G9PF96"/>
<feature type="signal peptide" evidence="3">
    <location>
        <begin position="1"/>
        <end position="26"/>
    </location>
</feature>
<evidence type="ECO:0000313" key="5">
    <source>
        <dbReference type="Proteomes" id="UP000003822"/>
    </source>
</evidence>
<proteinExistence type="predicted"/>
<keyword evidence="2" id="KW-0812">Transmembrane</keyword>
<feature type="region of interest" description="Disordered" evidence="1">
    <location>
        <begin position="308"/>
        <end position="358"/>
    </location>
</feature>
<evidence type="ECO:0000256" key="3">
    <source>
        <dbReference type="SAM" id="SignalP"/>
    </source>
</evidence>
<feature type="compositionally biased region" description="Polar residues" evidence="1">
    <location>
        <begin position="328"/>
        <end position="358"/>
    </location>
</feature>
<feature type="compositionally biased region" description="Low complexity" evidence="1">
    <location>
        <begin position="312"/>
        <end position="327"/>
    </location>
</feature>
<dbReference type="EMBL" id="ACRN01000004">
    <property type="protein sequence ID" value="EHM88707.1"/>
    <property type="molecule type" value="Genomic_DNA"/>
</dbReference>
<evidence type="ECO:0000256" key="2">
    <source>
        <dbReference type="SAM" id="Phobius"/>
    </source>
</evidence>
<reference evidence="4 5" key="1">
    <citation type="submission" date="2011-10" db="EMBL/GenBank/DDBJ databases">
        <title>The Genome Sequence of Actinomyces graevenitzii C83.</title>
        <authorList>
            <consortium name="The Broad Institute Genome Sequencing Platform"/>
            <consortium name="The Broad Institute Genome Sequencing Center for Infectious Disease"/>
            <person name="Earl A."/>
            <person name="Ward D."/>
            <person name="Feldgarden M."/>
            <person name="Gevers D."/>
            <person name="Sibley C.D."/>
            <person name="Field T.R."/>
            <person name="Grinwis M."/>
            <person name="Eshaghurshan C.S."/>
            <person name="Surette M.G."/>
            <person name="Young S.K."/>
            <person name="Zeng Q."/>
            <person name="Gargeya S."/>
            <person name="Fitzgerald M."/>
            <person name="Haas B."/>
            <person name="Abouelleil A."/>
            <person name="Alvarado L."/>
            <person name="Arachchi H.M."/>
            <person name="Berlin A."/>
            <person name="Brown A."/>
            <person name="Chapman S.B."/>
            <person name="Chen Z."/>
            <person name="Dunbar C."/>
            <person name="Freedman E."/>
            <person name="Gearin G."/>
            <person name="Goldberg J."/>
            <person name="Griggs A."/>
            <person name="Gujja S."/>
            <person name="Heiman D."/>
            <person name="Howarth C."/>
            <person name="Larson L."/>
            <person name="Lui A."/>
            <person name="MacDonald P.J.P."/>
            <person name="Montmayeur A."/>
            <person name="Murphy C."/>
            <person name="Neiman D."/>
            <person name="Pearson M."/>
            <person name="Priest M."/>
            <person name="Roberts A."/>
            <person name="Saif S."/>
            <person name="Shea T."/>
            <person name="Shenoy N."/>
            <person name="Sisk P."/>
            <person name="Stolte C."/>
            <person name="Sykes S."/>
            <person name="Wortman J."/>
            <person name="Nusbaum C."/>
            <person name="Birren B."/>
        </authorList>
    </citation>
    <scope>NUCLEOTIDE SEQUENCE [LARGE SCALE GENOMIC DNA]</scope>
    <source>
        <strain evidence="4 5">C83</strain>
    </source>
</reference>
<feature type="region of interest" description="Disordered" evidence="1">
    <location>
        <begin position="186"/>
        <end position="253"/>
    </location>
</feature>
<feature type="compositionally biased region" description="Low complexity" evidence="1">
    <location>
        <begin position="211"/>
        <end position="238"/>
    </location>
</feature>
<protein>
    <submittedName>
        <fullName evidence="4">Uncharacterized protein</fullName>
    </submittedName>
</protein>